<evidence type="ECO:0000313" key="1">
    <source>
        <dbReference type="EMBL" id="KAG7156485.1"/>
    </source>
</evidence>
<proteinExistence type="predicted"/>
<sequence>MWRETSSRSKVRSMKGRGRWVKEKFDLSWVVLSPRYLHNRLLAPEKVNDLRSLLSLLEGRAQEWLQDLIARHDDLRRAGEVQQREELVDDPDDTALDYVTLGAPGM</sequence>
<accession>A0A8J5MMA3</accession>
<evidence type="ECO:0000313" key="2">
    <source>
        <dbReference type="Proteomes" id="UP000747542"/>
    </source>
</evidence>
<name>A0A8J5MMA3_HOMAM</name>
<protein>
    <submittedName>
        <fullName evidence="1">Uncharacterized protein</fullName>
    </submittedName>
</protein>
<gene>
    <name evidence="1" type="ORF">Hamer_G006446</name>
</gene>
<dbReference type="EMBL" id="JAHLQT010039062">
    <property type="protein sequence ID" value="KAG7156485.1"/>
    <property type="molecule type" value="Genomic_DNA"/>
</dbReference>
<dbReference type="Proteomes" id="UP000747542">
    <property type="component" value="Unassembled WGS sequence"/>
</dbReference>
<dbReference type="AlphaFoldDB" id="A0A8J5MMA3"/>
<organism evidence="1 2">
    <name type="scientific">Homarus americanus</name>
    <name type="common">American lobster</name>
    <dbReference type="NCBI Taxonomy" id="6706"/>
    <lineage>
        <taxon>Eukaryota</taxon>
        <taxon>Metazoa</taxon>
        <taxon>Ecdysozoa</taxon>
        <taxon>Arthropoda</taxon>
        <taxon>Crustacea</taxon>
        <taxon>Multicrustacea</taxon>
        <taxon>Malacostraca</taxon>
        <taxon>Eumalacostraca</taxon>
        <taxon>Eucarida</taxon>
        <taxon>Decapoda</taxon>
        <taxon>Pleocyemata</taxon>
        <taxon>Astacidea</taxon>
        <taxon>Nephropoidea</taxon>
        <taxon>Nephropidae</taxon>
        <taxon>Homarus</taxon>
    </lineage>
</organism>
<comment type="caution">
    <text evidence="1">The sequence shown here is derived from an EMBL/GenBank/DDBJ whole genome shotgun (WGS) entry which is preliminary data.</text>
</comment>
<keyword evidence="2" id="KW-1185">Reference proteome</keyword>
<reference evidence="1" key="1">
    <citation type="journal article" date="2021" name="Sci. Adv.">
        <title>The American lobster genome reveals insights on longevity, neural, and immune adaptations.</title>
        <authorList>
            <person name="Polinski J.M."/>
            <person name="Zimin A.V."/>
            <person name="Clark K.F."/>
            <person name="Kohn A.B."/>
            <person name="Sadowski N."/>
            <person name="Timp W."/>
            <person name="Ptitsyn A."/>
            <person name="Khanna P."/>
            <person name="Romanova D.Y."/>
            <person name="Williams P."/>
            <person name="Greenwood S.J."/>
            <person name="Moroz L.L."/>
            <person name="Walt D.R."/>
            <person name="Bodnar A.G."/>
        </authorList>
    </citation>
    <scope>NUCLEOTIDE SEQUENCE</scope>
    <source>
        <strain evidence="1">GMGI-L3</strain>
    </source>
</reference>